<comment type="caution">
    <text evidence="1">The sequence shown here is derived from an EMBL/GenBank/DDBJ whole genome shotgun (WGS) entry which is preliminary data.</text>
</comment>
<dbReference type="EMBL" id="BHXC01000007">
    <property type="protein sequence ID" value="GCB95243.1"/>
    <property type="molecule type" value="Genomic_DNA"/>
</dbReference>
<evidence type="ECO:0000313" key="2">
    <source>
        <dbReference type="Proteomes" id="UP000288351"/>
    </source>
</evidence>
<organism evidence="1 2">
    <name type="scientific">Streptomyces noursei</name>
    <name type="common">Streptomyces albulus</name>
    <dbReference type="NCBI Taxonomy" id="1971"/>
    <lineage>
        <taxon>Bacteria</taxon>
        <taxon>Bacillati</taxon>
        <taxon>Actinomycetota</taxon>
        <taxon>Actinomycetes</taxon>
        <taxon>Kitasatosporales</taxon>
        <taxon>Streptomycetaceae</taxon>
        <taxon>Streptomyces</taxon>
    </lineage>
</organism>
<dbReference type="AlphaFoldDB" id="A0A401RCA0"/>
<dbReference type="Proteomes" id="UP000288351">
    <property type="component" value="Unassembled WGS sequence"/>
</dbReference>
<protein>
    <submittedName>
        <fullName evidence="1">Uncharacterized protein</fullName>
    </submittedName>
</protein>
<proteinExistence type="predicted"/>
<dbReference type="RefSeq" id="WP_124428229.1">
    <property type="nucleotide sequence ID" value="NZ_BHXC01000007.1"/>
</dbReference>
<gene>
    <name evidence="1" type="ORF">SALB_08046</name>
</gene>
<name>A0A401RCA0_STRNR</name>
<reference evidence="1 2" key="1">
    <citation type="journal article" date="2019" name="Microbiol. Resour. Announc.">
        <title>Draft Genome Sequence of the Most Traditional epsilon-Poly-l-Lysine Producer, Streptomyces albulus NBRC14147.</title>
        <authorList>
            <person name="Yamanaka K."/>
            <person name="Hamano Y."/>
        </authorList>
    </citation>
    <scope>NUCLEOTIDE SEQUENCE [LARGE SCALE GENOMIC DNA]</scope>
    <source>
        <strain evidence="1 2">NBRC 14147</strain>
    </source>
</reference>
<evidence type="ECO:0000313" key="1">
    <source>
        <dbReference type="EMBL" id="GCB95243.1"/>
    </source>
</evidence>
<accession>A0A401RCA0</accession>
<sequence>MAGVRVEGIPALLKKALTEGTRVGTQGRTRLVYEVVFNGKSQRVTIDVSSNGFVIGANPA</sequence>